<dbReference type="AlphaFoldDB" id="A0A4R2LZK1"/>
<evidence type="ECO:0000313" key="3">
    <source>
        <dbReference type="Proteomes" id="UP000295106"/>
    </source>
</evidence>
<comment type="caution">
    <text evidence="2">The sequence shown here is derived from an EMBL/GenBank/DDBJ whole genome shotgun (WGS) entry which is preliminary data.</text>
</comment>
<evidence type="ECO:0000259" key="1">
    <source>
        <dbReference type="Pfam" id="PF04230"/>
    </source>
</evidence>
<dbReference type="Proteomes" id="UP000295106">
    <property type="component" value="Unassembled WGS sequence"/>
</dbReference>
<dbReference type="RefSeq" id="WP_165908583.1">
    <property type="nucleotide sequence ID" value="NZ_CP181386.1"/>
</dbReference>
<name>A0A4R2LZK1_RUBGE</name>
<dbReference type="GeneID" id="99682748"/>
<dbReference type="Pfam" id="PF04230">
    <property type="entry name" value="PS_pyruv_trans"/>
    <property type="match status" value="1"/>
</dbReference>
<dbReference type="InterPro" id="IPR007345">
    <property type="entry name" value="Polysacch_pyruvyl_Trfase"/>
</dbReference>
<organism evidence="2 3">
    <name type="scientific">Rubrivivax gelatinosus</name>
    <name type="common">Rhodocyclus gelatinosus</name>
    <name type="synonym">Rhodopseudomonas gelatinosa</name>
    <dbReference type="NCBI Taxonomy" id="28068"/>
    <lineage>
        <taxon>Bacteria</taxon>
        <taxon>Pseudomonadati</taxon>
        <taxon>Pseudomonadota</taxon>
        <taxon>Betaproteobacteria</taxon>
        <taxon>Burkholderiales</taxon>
        <taxon>Sphaerotilaceae</taxon>
        <taxon>Rubrivivax</taxon>
    </lineage>
</organism>
<evidence type="ECO:0000313" key="2">
    <source>
        <dbReference type="EMBL" id="TCO97146.1"/>
    </source>
</evidence>
<keyword evidence="2" id="KW-0808">Transferase</keyword>
<reference evidence="2 3" key="1">
    <citation type="submission" date="2019-03" db="EMBL/GenBank/DDBJ databases">
        <title>Genomic Encyclopedia of Type Strains, Phase IV (KMG-IV): sequencing the most valuable type-strain genomes for metagenomic binning, comparative biology and taxonomic classification.</title>
        <authorList>
            <person name="Goeker M."/>
        </authorList>
    </citation>
    <scope>NUCLEOTIDE SEQUENCE [LARGE SCALE GENOMIC DNA]</scope>
    <source>
        <strain evidence="2 3">DSM 1709</strain>
    </source>
</reference>
<sequence length="406" mass="44560">MTRTQPIWLDLDCRGNMRGAFALDAAALAQRSGQNLGNLVFRRALENAVDLDDAVAMDYSVASRVSPDRRPSHLVVSAANWLADDAIAERDNDYRRRLFESFDCPVVVFGLGAQCALDTRPTLGPKTRDLIRLLGERSRSISVRDTLTAELIHDAGVPHAVVTGCPSSLLNLDPALGATLQRRAGALDTLDYAEMRVHVTETSGGHARSADAMHAGLAILRDSPSFMVVQEPELLPFLLRETPRLPAAYAEHAQALGCSGRELEILLRQRTLFFSSVDGWMDFARTCDLSIGMRLHGAMIALQAGVPALLVTHDERTRGLGETMALPRLDPQSFVALQRQQLRGVGARVQEALEGYDANRQRLARLMLDHARRNGLMARPEFVDFCSATARPAETERRPPRLAVAA</sequence>
<proteinExistence type="predicted"/>
<feature type="domain" description="Polysaccharide pyruvyl transferase" evidence="1">
    <location>
        <begin position="72"/>
        <end position="314"/>
    </location>
</feature>
<protein>
    <submittedName>
        <fullName evidence="2">Polysaccharide pyruvyl transferase</fullName>
    </submittedName>
</protein>
<accession>A0A4R2LZK1</accession>
<dbReference type="GO" id="GO:0016740">
    <property type="term" value="F:transferase activity"/>
    <property type="evidence" value="ECO:0007669"/>
    <property type="project" value="UniProtKB-KW"/>
</dbReference>
<gene>
    <name evidence="2" type="ORF">EV684_12425</name>
</gene>
<dbReference type="EMBL" id="SLXD01000024">
    <property type="protein sequence ID" value="TCO97146.1"/>
    <property type="molecule type" value="Genomic_DNA"/>
</dbReference>